<keyword evidence="4" id="KW-1185">Reference proteome</keyword>
<evidence type="ECO:0000313" key="4">
    <source>
        <dbReference type="Proteomes" id="UP001352263"/>
    </source>
</evidence>
<feature type="chain" id="PRO_5047180849" description="Cobalt transporter" evidence="2">
    <location>
        <begin position="20"/>
        <end position="119"/>
    </location>
</feature>
<feature type="compositionally biased region" description="Basic and acidic residues" evidence="1">
    <location>
        <begin position="44"/>
        <end position="59"/>
    </location>
</feature>
<keyword evidence="2" id="KW-0732">Signal</keyword>
<evidence type="ECO:0000256" key="2">
    <source>
        <dbReference type="SAM" id="SignalP"/>
    </source>
</evidence>
<feature type="signal peptide" evidence="2">
    <location>
        <begin position="1"/>
        <end position="19"/>
    </location>
</feature>
<feature type="region of interest" description="Disordered" evidence="1">
    <location>
        <begin position="44"/>
        <end position="74"/>
    </location>
</feature>
<dbReference type="Proteomes" id="UP001352263">
    <property type="component" value="Unassembled WGS sequence"/>
</dbReference>
<dbReference type="EMBL" id="JAWIIV010000020">
    <property type="protein sequence ID" value="MEC4721636.1"/>
    <property type="molecule type" value="Genomic_DNA"/>
</dbReference>
<feature type="region of interest" description="Disordered" evidence="1">
    <location>
        <begin position="89"/>
        <end position="119"/>
    </location>
</feature>
<evidence type="ECO:0008006" key="5">
    <source>
        <dbReference type="Google" id="ProtNLM"/>
    </source>
</evidence>
<protein>
    <recommendedName>
        <fullName evidence="5">Cobalt transporter</fullName>
    </recommendedName>
</protein>
<sequence length="119" mass="12947">MRRLVCLFLLVLLPLHSFAMQGGWYSSGKAAFSIAHELDHLAGTSHHHDDEHGGIHYDDSQASAEHLSDHSTAHGCAAIPPSAVPLAAARAVRTTETQPQHYLPDPYPQRLQRPPSTLG</sequence>
<gene>
    <name evidence="3" type="ORF">RY831_20930</name>
</gene>
<evidence type="ECO:0000313" key="3">
    <source>
        <dbReference type="EMBL" id="MEC4721636.1"/>
    </source>
</evidence>
<accession>A0ABU6JDB5</accession>
<evidence type="ECO:0000256" key="1">
    <source>
        <dbReference type="SAM" id="MobiDB-lite"/>
    </source>
</evidence>
<comment type="caution">
    <text evidence="3">The sequence shown here is derived from an EMBL/GenBank/DDBJ whole genome shotgun (WGS) entry which is preliminary data.</text>
</comment>
<dbReference type="RefSeq" id="WP_326508321.1">
    <property type="nucleotide sequence ID" value="NZ_JAWIIV010000020.1"/>
</dbReference>
<organism evidence="3 4">
    <name type="scientific">Noviherbaspirillum album</name>
    <dbReference type="NCBI Taxonomy" id="3080276"/>
    <lineage>
        <taxon>Bacteria</taxon>
        <taxon>Pseudomonadati</taxon>
        <taxon>Pseudomonadota</taxon>
        <taxon>Betaproteobacteria</taxon>
        <taxon>Burkholderiales</taxon>
        <taxon>Oxalobacteraceae</taxon>
        <taxon>Noviherbaspirillum</taxon>
    </lineage>
</organism>
<name>A0ABU6JDB5_9BURK</name>
<reference evidence="3 4" key="1">
    <citation type="submission" date="2023-10" db="EMBL/GenBank/DDBJ databases">
        <title>Noviherbaspirillum sp. CPCC 100848 genome assembly.</title>
        <authorList>
            <person name="Li X.Y."/>
            <person name="Fang X.M."/>
        </authorList>
    </citation>
    <scope>NUCLEOTIDE SEQUENCE [LARGE SCALE GENOMIC DNA]</scope>
    <source>
        <strain evidence="3 4">CPCC 100848</strain>
    </source>
</reference>
<proteinExistence type="predicted"/>